<accession>A0A081R7Y1</accession>
<dbReference type="Gene3D" id="3.40.50.1820">
    <property type="entry name" value="alpha/beta hydrolase"/>
    <property type="match status" value="1"/>
</dbReference>
<organism evidence="2 3">
    <name type="scientific">Sphingobium chlorophenolicum</name>
    <dbReference type="NCBI Taxonomy" id="46429"/>
    <lineage>
        <taxon>Bacteria</taxon>
        <taxon>Pseudomonadati</taxon>
        <taxon>Pseudomonadota</taxon>
        <taxon>Alphaproteobacteria</taxon>
        <taxon>Sphingomonadales</taxon>
        <taxon>Sphingomonadaceae</taxon>
        <taxon>Sphingobium</taxon>
    </lineage>
</organism>
<comment type="caution">
    <text evidence="2">The sequence shown here is derived from an EMBL/GenBank/DDBJ whole genome shotgun (WGS) entry which is preliminary data.</text>
</comment>
<dbReference type="AlphaFoldDB" id="A0A081R7Y1"/>
<name>A0A081R7Y1_SPHCR</name>
<dbReference type="PATRIC" id="fig|46429.4.peg.4423"/>
<gene>
    <name evidence="2" type="ORF">BV95_04436</name>
</gene>
<proteinExistence type="predicted"/>
<reference evidence="2 3" key="1">
    <citation type="submission" date="2014-02" db="EMBL/GenBank/DDBJ databases">
        <title>Whole genome sequence of Sphingobium chlorophenolicum NBRC 16172.</title>
        <authorList>
            <person name="Gan H.M."/>
            <person name="Gan H.Y."/>
            <person name="Chew T.H."/>
            <person name="Savka M.A."/>
        </authorList>
    </citation>
    <scope>NUCLEOTIDE SEQUENCE [LARGE SCALE GENOMIC DNA]</scope>
    <source>
        <strain evidence="2 3">NBRC 16172</strain>
    </source>
</reference>
<dbReference type="Proteomes" id="UP000028411">
    <property type="component" value="Unassembled WGS sequence"/>
</dbReference>
<dbReference type="RefSeq" id="WP_037457337.1">
    <property type="nucleotide sequence ID" value="NZ_JFHR01000099.1"/>
</dbReference>
<evidence type="ECO:0000313" key="2">
    <source>
        <dbReference type="EMBL" id="KEQ51304.1"/>
    </source>
</evidence>
<evidence type="ECO:0000313" key="3">
    <source>
        <dbReference type="Proteomes" id="UP000028411"/>
    </source>
</evidence>
<dbReference type="InterPro" id="IPR029058">
    <property type="entry name" value="AB_hydrolase_fold"/>
</dbReference>
<dbReference type="Pfam" id="PF02230">
    <property type="entry name" value="Abhydrolase_2"/>
    <property type="match status" value="1"/>
</dbReference>
<dbReference type="InterPro" id="IPR003140">
    <property type="entry name" value="PLipase/COase/thioEstase"/>
</dbReference>
<sequence>MSRNNAIVMRYDSPDIQAQCDIVYLHGRGGTEREGGFALPLFGRANVRSYRGPLSQGAGFAWFENAGIGVALPESLSGETAKVGDWIAADTGRRLPWLCGFSNGAAMAASLLLANPAAYSGLSMIAGCFAVEDGDLPENGLAGKPVLFCRGSFDDVIPRWKFEQAEAYLAGPSGARASFLPYEGGHELPLPIKAAVQAWLGAEAG</sequence>
<dbReference type="EMBL" id="JFHR01000099">
    <property type="protein sequence ID" value="KEQ51304.1"/>
    <property type="molecule type" value="Genomic_DNA"/>
</dbReference>
<dbReference type="OrthoDB" id="4553466at2"/>
<protein>
    <submittedName>
        <fullName evidence="2">Esterase</fullName>
    </submittedName>
</protein>
<feature type="domain" description="Phospholipase/carboxylesterase/thioesterase" evidence="1">
    <location>
        <begin position="98"/>
        <end position="187"/>
    </location>
</feature>
<dbReference type="eggNOG" id="COG0400">
    <property type="taxonomic scope" value="Bacteria"/>
</dbReference>
<dbReference type="SUPFAM" id="SSF53474">
    <property type="entry name" value="alpha/beta-Hydrolases"/>
    <property type="match status" value="1"/>
</dbReference>
<dbReference type="GO" id="GO:0016787">
    <property type="term" value="F:hydrolase activity"/>
    <property type="evidence" value="ECO:0007669"/>
    <property type="project" value="InterPro"/>
</dbReference>
<evidence type="ECO:0000259" key="1">
    <source>
        <dbReference type="Pfam" id="PF02230"/>
    </source>
</evidence>